<proteinExistence type="predicted"/>
<sequence>MCFSLRHACAYKVMVQMLALTDVLVEQFVLGRYAPANAEAREALNVSGGTMLSC</sequence>
<reference evidence="2" key="1">
    <citation type="journal article" date="2019" name="Int. J. Syst. Evol. Microbiol.">
        <title>The Global Catalogue of Microorganisms (GCM) 10K type strain sequencing project: providing services to taxonomists for standard genome sequencing and annotation.</title>
        <authorList>
            <consortium name="The Broad Institute Genomics Platform"/>
            <consortium name="The Broad Institute Genome Sequencing Center for Infectious Disease"/>
            <person name="Wu L."/>
            <person name="Ma J."/>
        </authorList>
    </citation>
    <scope>NUCLEOTIDE SEQUENCE [LARGE SCALE GENOMIC DNA]</scope>
    <source>
        <strain evidence="2">CGMCC 4.1641</strain>
    </source>
</reference>
<dbReference type="EMBL" id="JBHSED010000017">
    <property type="protein sequence ID" value="MFC4304042.1"/>
    <property type="molecule type" value="Genomic_DNA"/>
</dbReference>
<dbReference type="Proteomes" id="UP001595755">
    <property type="component" value="Unassembled WGS sequence"/>
</dbReference>
<name>A0ABV8S9I2_9BACL</name>
<evidence type="ECO:0000313" key="1">
    <source>
        <dbReference type="EMBL" id="MFC4304042.1"/>
    </source>
</evidence>
<protein>
    <submittedName>
        <fullName evidence="1">Uncharacterized protein</fullName>
    </submittedName>
</protein>
<organism evidence="1 2">
    <name type="scientific">Cohnella boryungensis</name>
    <dbReference type="NCBI Taxonomy" id="768479"/>
    <lineage>
        <taxon>Bacteria</taxon>
        <taxon>Bacillati</taxon>
        <taxon>Bacillota</taxon>
        <taxon>Bacilli</taxon>
        <taxon>Bacillales</taxon>
        <taxon>Paenibacillaceae</taxon>
        <taxon>Cohnella</taxon>
    </lineage>
</organism>
<keyword evidence="2" id="KW-1185">Reference proteome</keyword>
<gene>
    <name evidence="1" type="ORF">ACFO1S_11385</name>
</gene>
<accession>A0ABV8S9I2</accession>
<evidence type="ECO:0000313" key="2">
    <source>
        <dbReference type="Proteomes" id="UP001595755"/>
    </source>
</evidence>
<comment type="caution">
    <text evidence="1">The sequence shown here is derived from an EMBL/GenBank/DDBJ whole genome shotgun (WGS) entry which is preliminary data.</text>
</comment>